<gene>
    <name evidence="2" type="ORF">GCM10011487_53670</name>
</gene>
<organism evidence="2 3">
    <name type="scientific">Steroidobacter agaridevorans</name>
    <dbReference type="NCBI Taxonomy" id="2695856"/>
    <lineage>
        <taxon>Bacteria</taxon>
        <taxon>Pseudomonadati</taxon>
        <taxon>Pseudomonadota</taxon>
        <taxon>Gammaproteobacteria</taxon>
        <taxon>Steroidobacterales</taxon>
        <taxon>Steroidobacteraceae</taxon>
        <taxon>Steroidobacter</taxon>
    </lineage>
</organism>
<keyword evidence="3" id="KW-1185">Reference proteome</keyword>
<evidence type="ECO:0000313" key="3">
    <source>
        <dbReference type="Proteomes" id="UP000445000"/>
    </source>
</evidence>
<comment type="caution">
    <text evidence="2">The sequence shown here is derived from an EMBL/GenBank/DDBJ whole genome shotgun (WGS) entry which is preliminary data.</text>
</comment>
<dbReference type="EMBL" id="BLJN01000006">
    <property type="protein sequence ID" value="GFE83367.1"/>
    <property type="molecule type" value="Genomic_DNA"/>
</dbReference>
<dbReference type="Proteomes" id="UP000445000">
    <property type="component" value="Unassembled WGS sequence"/>
</dbReference>
<name>A0A829YJ74_9GAMM</name>
<evidence type="ECO:0000313" key="2">
    <source>
        <dbReference type="EMBL" id="GFE83367.1"/>
    </source>
</evidence>
<accession>A0A829YJ74</accession>
<reference evidence="3" key="1">
    <citation type="submission" date="2020-01" db="EMBL/GenBank/DDBJ databases">
        <title>'Steroidobacter agaridevorans' sp. nov., agar-degrading bacteria isolated from rhizosphere soils.</title>
        <authorList>
            <person name="Ikenaga M."/>
            <person name="Kataoka M."/>
            <person name="Murouchi A."/>
            <person name="Katsuragi S."/>
            <person name="Sakai M."/>
        </authorList>
    </citation>
    <scope>NUCLEOTIDE SEQUENCE [LARGE SCALE GENOMIC DNA]</scope>
    <source>
        <strain evidence="3">YU21-B</strain>
    </source>
</reference>
<dbReference type="InterPro" id="IPR025746">
    <property type="entry name" value="PilX_N_dom"/>
</dbReference>
<sequence>MNKSSLPAARQQRGAALIVGLILLTLITIMVVGAFNVSSTNVQSVGNMQLRDEAIAAANRGIELVMSSAFTEAPAAQTVDVDIDNDGTMDFHVDFAKPTCIKAERIAGASVPPSSVFLGSSFASSTSDAYQTVWDLHANVSAFDEGTIAHGTAVQVHQGVRVLLTEVQYNAVCAA</sequence>
<proteinExistence type="predicted"/>
<evidence type="ECO:0000259" key="1">
    <source>
        <dbReference type="Pfam" id="PF14341"/>
    </source>
</evidence>
<dbReference type="RefSeq" id="WP_161814991.1">
    <property type="nucleotide sequence ID" value="NZ_BLJN01000006.1"/>
</dbReference>
<dbReference type="Pfam" id="PF14341">
    <property type="entry name" value="PilX_N"/>
    <property type="match status" value="1"/>
</dbReference>
<dbReference type="AlphaFoldDB" id="A0A829YJ74"/>
<protein>
    <recommendedName>
        <fullName evidence="1">Type 4 fimbrial biogenesis protein PilX N-terminal domain-containing protein</fullName>
    </recommendedName>
</protein>
<feature type="domain" description="Type 4 fimbrial biogenesis protein PilX N-terminal" evidence="1">
    <location>
        <begin position="13"/>
        <end position="58"/>
    </location>
</feature>